<sequence>MWVLLLMCLPGLHHGADRRVVASFTSRTRQAAARTAARLALFLLVVAALTAGVIAGLADETLASAVVVIVGGAVILATVTALLISQLAVVTATSREPAAAGATAGDKAADRRRWKSAGWQVDCVASRLPTGGLALVHQHVRALVPPGATVRVQAASARHAEVYARDGLRPLPTKPLRLVTGV</sequence>
<feature type="transmembrane region" description="Helical" evidence="1">
    <location>
        <begin position="65"/>
        <end position="89"/>
    </location>
</feature>
<gene>
    <name evidence="2" type="ORF">EDC03_0798</name>
</gene>
<dbReference type="EMBL" id="RJKN01000002">
    <property type="protein sequence ID" value="ROP44672.1"/>
    <property type="molecule type" value="Genomic_DNA"/>
</dbReference>
<keyword evidence="1" id="KW-1133">Transmembrane helix</keyword>
<organism evidence="2 3">
    <name type="scientific">Pseudokineococcus lusitanus</name>
    <dbReference type="NCBI Taxonomy" id="763993"/>
    <lineage>
        <taxon>Bacteria</taxon>
        <taxon>Bacillati</taxon>
        <taxon>Actinomycetota</taxon>
        <taxon>Actinomycetes</taxon>
        <taxon>Kineosporiales</taxon>
        <taxon>Kineosporiaceae</taxon>
        <taxon>Pseudokineococcus</taxon>
    </lineage>
</organism>
<dbReference type="AlphaFoldDB" id="A0A3N1HQK3"/>
<feature type="transmembrane region" description="Helical" evidence="1">
    <location>
        <begin position="39"/>
        <end position="58"/>
    </location>
</feature>
<keyword evidence="1" id="KW-0472">Membrane</keyword>
<dbReference type="Proteomes" id="UP000276232">
    <property type="component" value="Unassembled WGS sequence"/>
</dbReference>
<evidence type="ECO:0000256" key="1">
    <source>
        <dbReference type="SAM" id="Phobius"/>
    </source>
</evidence>
<protein>
    <submittedName>
        <fullName evidence="2">Uncharacterized protein</fullName>
    </submittedName>
</protein>
<evidence type="ECO:0000313" key="2">
    <source>
        <dbReference type="EMBL" id="ROP44672.1"/>
    </source>
</evidence>
<reference evidence="2 3" key="1">
    <citation type="journal article" date="2015" name="Stand. Genomic Sci.">
        <title>Genomic Encyclopedia of Bacterial and Archaeal Type Strains, Phase III: the genomes of soil and plant-associated and newly described type strains.</title>
        <authorList>
            <person name="Whitman W.B."/>
            <person name="Woyke T."/>
            <person name="Klenk H.P."/>
            <person name="Zhou Y."/>
            <person name="Lilburn T.G."/>
            <person name="Beck B.J."/>
            <person name="De Vos P."/>
            <person name="Vandamme P."/>
            <person name="Eisen J.A."/>
            <person name="Garrity G."/>
            <person name="Hugenholtz P."/>
            <person name="Kyrpides N.C."/>
        </authorList>
    </citation>
    <scope>NUCLEOTIDE SEQUENCE [LARGE SCALE GENOMIC DNA]</scope>
    <source>
        <strain evidence="2 3">CECT 7306</strain>
    </source>
</reference>
<proteinExistence type="predicted"/>
<dbReference type="InParanoid" id="A0A3N1HQK3"/>
<keyword evidence="3" id="KW-1185">Reference proteome</keyword>
<comment type="caution">
    <text evidence="2">The sequence shown here is derived from an EMBL/GenBank/DDBJ whole genome shotgun (WGS) entry which is preliminary data.</text>
</comment>
<name>A0A3N1HQK3_9ACTN</name>
<accession>A0A3N1HQK3</accession>
<keyword evidence="1" id="KW-0812">Transmembrane</keyword>
<evidence type="ECO:0000313" key="3">
    <source>
        <dbReference type="Proteomes" id="UP000276232"/>
    </source>
</evidence>